<evidence type="ECO:0000313" key="5">
    <source>
        <dbReference type="EMBL" id="KTB00690.1"/>
    </source>
</evidence>
<gene>
    <name evidence="5" type="ORF">AO440_000866</name>
</gene>
<proteinExistence type="inferred from homology"/>
<sequence>MAFIKLLRKTKDEPSRLAKAVRHLQVTLDDPHATYRPRDVLFGQVLLDLKQNVANVRVRLTFIGEVKSKYGTAHKRGGCFMEKSTVLYGDDGDLDTDEMEPTVNGLTKGVHKFPFSIRVPSGKKIHSSIKFERGSVSYHLMAVFESVVEPEGVSAKVRTKVNILVPIDVYRYSDAVVKTILLNSNAKSKSHKINSNDHNGHLNGDVTTLTTSDGSSEGTKKTISESQIINNLSQRQVLQISKSEGSKSESIQASTGQINQLPETSSQVSYNAVLTNGMNRDADNQTVKIDVRLPHSGFVQGEYIPLTINVSHYREYYHPAGVIATLVRVCKVASGRKEDTKEIYRKDICQSISPLLIESNKLENTISTYLKVPNDIIASMTSLPEHFTFQYFVEVVINLSRKLEIYSHSQKPLSYILEKQKTKKPLTIPRDLKELNLPASVNENGAWEVPRPSLNNEKSNGGIDSSRNDFQSKFGSAFNKSTLFGLKNIDEIHVAEQTIIFDDMVDVERLKRMRNVAGLSIETIIGNKRSSPAIDLAKLEISKLSQGKVMKSNGTSKNTSSSGSIESNSIVRYRYISFEQDTQSSTDSYDEDITKIGNQLNEWLSPANAYEEYYPVPEYSANENVFASEDKQELEYKRLHELESDPPQF</sequence>
<dbReference type="Pfam" id="PF02752">
    <property type="entry name" value="Arrestin_C"/>
    <property type="match status" value="1"/>
</dbReference>
<feature type="compositionally biased region" description="Polar residues" evidence="3">
    <location>
        <begin position="205"/>
        <end position="217"/>
    </location>
</feature>
<dbReference type="GO" id="GO:0071230">
    <property type="term" value="P:cellular response to amino acid stimulus"/>
    <property type="evidence" value="ECO:0007669"/>
    <property type="project" value="EnsemblFungi"/>
</dbReference>
<feature type="compositionally biased region" description="Polar residues" evidence="3">
    <location>
        <begin position="253"/>
        <end position="262"/>
    </location>
</feature>
<organism evidence="5 6">
    <name type="scientific">Candida glabrata</name>
    <name type="common">Yeast</name>
    <name type="synonym">Torulopsis glabrata</name>
    <dbReference type="NCBI Taxonomy" id="5478"/>
    <lineage>
        <taxon>Eukaryota</taxon>
        <taxon>Fungi</taxon>
        <taxon>Dikarya</taxon>
        <taxon>Ascomycota</taxon>
        <taxon>Saccharomycotina</taxon>
        <taxon>Saccharomycetes</taxon>
        <taxon>Saccharomycetales</taxon>
        <taxon>Saccharomycetaceae</taxon>
        <taxon>Nakaseomyces</taxon>
    </lineage>
</organism>
<dbReference type="PANTHER" id="PTHR11188">
    <property type="entry name" value="ARRESTIN DOMAIN CONTAINING PROTEIN"/>
    <property type="match status" value="1"/>
</dbReference>
<dbReference type="InterPro" id="IPR050357">
    <property type="entry name" value="Arrestin_domain-protein"/>
</dbReference>
<dbReference type="SUPFAM" id="SSF81296">
    <property type="entry name" value="E set domains"/>
    <property type="match status" value="1"/>
</dbReference>
<feature type="region of interest" description="Disordered" evidence="3">
    <location>
        <begin position="243"/>
        <end position="262"/>
    </location>
</feature>
<dbReference type="GO" id="GO:0030674">
    <property type="term" value="F:protein-macromolecule adaptor activity"/>
    <property type="evidence" value="ECO:0007669"/>
    <property type="project" value="TreeGrafter"/>
</dbReference>
<comment type="similarity">
    <text evidence="1">Belongs to the arrestin family. PalF/RIM8 subfamily.</text>
</comment>
<feature type="compositionally biased region" description="Polar residues" evidence="3">
    <location>
        <begin position="453"/>
        <end position="466"/>
    </location>
</feature>
<dbReference type="VEuPathDB" id="FungiDB:B1J91_D06204g"/>
<feature type="compositionally biased region" description="Low complexity" evidence="3">
    <location>
        <begin position="243"/>
        <end position="252"/>
    </location>
</feature>
<dbReference type="InterPro" id="IPR011022">
    <property type="entry name" value="Arrestin_C-like"/>
</dbReference>
<dbReference type="Proteomes" id="UP000054886">
    <property type="component" value="Unassembled WGS sequence"/>
</dbReference>
<name>A0A0W0CIJ1_CANGB</name>
<feature type="domain" description="Arrestin C-terminal-like" evidence="4">
    <location>
        <begin position="283"/>
        <end position="412"/>
    </location>
</feature>
<dbReference type="AlphaFoldDB" id="A0A0W0CIJ1"/>
<dbReference type="GO" id="GO:0005829">
    <property type="term" value="C:cytosol"/>
    <property type="evidence" value="ECO:0007669"/>
    <property type="project" value="TreeGrafter"/>
</dbReference>
<evidence type="ECO:0000259" key="4">
    <source>
        <dbReference type="SMART" id="SM01017"/>
    </source>
</evidence>
<dbReference type="PANTHER" id="PTHR11188:SF161">
    <property type="entry name" value="PH-RESPONSE REGULATOR PROTEIN PALF_RIM8"/>
    <property type="match status" value="1"/>
</dbReference>
<feature type="region of interest" description="Disordered" evidence="3">
    <location>
        <begin position="446"/>
        <end position="466"/>
    </location>
</feature>
<dbReference type="VEuPathDB" id="FungiDB:GVI51_D06193"/>
<evidence type="ECO:0000313" key="6">
    <source>
        <dbReference type="Proteomes" id="UP000054886"/>
    </source>
</evidence>
<dbReference type="VEuPathDB" id="FungiDB:GWK60_D06391"/>
<dbReference type="GO" id="GO:0031625">
    <property type="term" value="F:ubiquitin protein ligase binding"/>
    <property type="evidence" value="ECO:0007669"/>
    <property type="project" value="TreeGrafter"/>
</dbReference>
<dbReference type="Gene3D" id="2.60.40.640">
    <property type="match status" value="2"/>
</dbReference>
<feature type="region of interest" description="Disordered" evidence="3">
    <location>
        <begin position="187"/>
        <end position="224"/>
    </location>
</feature>
<protein>
    <recommendedName>
        <fullName evidence="2">pH-response regulator protein palF/RIM8</fullName>
    </recommendedName>
</protein>
<dbReference type="EMBL" id="LLZZ01000136">
    <property type="protein sequence ID" value="KTB00690.1"/>
    <property type="molecule type" value="Genomic_DNA"/>
</dbReference>
<reference evidence="5 6" key="1">
    <citation type="submission" date="2015-10" db="EMBL/GenBank/DDBJ databases">
        <title>Draft genomes sequences of Candida glabrata isolates 1A, 1B, 2A, 2B, 3A and 3B.</title>
        <authorList>
            <person name="Haavelsrud O.E."/>
            <person name="Gaustad P."/>
        </authorList>
    </citation>
    <scope>NUCLEOTIDE SEQUENCE [LARGE SCALE GENOMIC DNA]</scope>
    <source>
        <strain evidence="5">910700640</strain>
    </source>
</reference>
<evidence type="ECO:0000256" key="3">
    <source>
        <dbReference type="SAM" id="MobiDB-lite"/>
    </source>
</evidence>
<evidence type="ECO:0000256" key="1">
    <source>
        <dbReference type="ARBA" id="ARBA00037950"/>
    </source>
</evidence>
<dbReference type="InterPro" id="IPR014752">
    <property type="entry name" value="Arrestin-like_C"/>
</dbReference>
<dbReference type="SMART" id="SM01017">
    <property type="entry name" value="Arrestin_C"/>
    <property type="match status" value="1"/>
</dbReference>
<dbReference type="InterPro" id="IPR014756">
    <property type="entry name" value="Ig_E-set"/>
</dbReference>
<dbReference type="GO" id="GO:0070086">
    <property type="term" value="P:ubiquitin-dependent endocytosis"/>
    <property type="evidence" value="ECO:0007669"/>
    <property type="project" value="EnsemblFungi"/>
</dbReference>
<comment type="caution">
    <text evidence="5">The sequence shown here is derived from an EMBL/GenBank/DDBJ whole genome shotgun (WGS) entry which is preliminary data.</text>
</comment>
<evidence type="ECO:0000256" key="2">
    <source>
        <dbReference type="ARBA" id="ARBA00040066"/>
    </source>
</evidence>
<accession>A0A0W0CIJ1</accession>
<dbReference type="VEuPathDB" id="FungiDB:CAGL0D06204g"/>
<dbReference type="InterPro" id="IPR011021">
    <property type="entry name" value="Arrestin-like_N"/>
</dbReference>
<dbReference type="GO" id="GO:0009898">
    <property type="term" value="C:cytoplasmic side of plasma membrane"/>
    <property type="evidence" value="ECO:0007669"/>
    <property type="project" value="EnsemblFungi"/>
</dbReference>
<dbReference type="Pfam" id="PF00339">
    <property type="entry name" value="Arrestin_N"/>
    <property type="match status" value="1"/>
</dbReference>